<dbReference type="Proteomes" id="UP000887577">
    <property type="component" value="Unplaced"/>
</dbReference>
<accession>A0A914Z4W6</accession>
<dbReference type="SUPFAM" id="SSF56574">
    <property type="entry name" value="Serpins"/>
    <property type="match status" value="1"/>
</dbReference>
<dbReference type="AlphaFoldDB" id="A0A914Z4W6"/>
<sequence>MPNFEVQSSFNLIETLKNLNIKDVFDRFEADLSGTADEKLFVSKVIHKALIKVSEEGTKAAAATLVEDELCCYEEPAEIEFEFLADHPFLYLITDKTKNIYFIGTFYNSS</sequence>
<dbReference type="WBParaSite" id="PSU_v2.g7726.t1">
    <property type="protein sequence ID" value="PSU_v2.g7726.t1"/>
    <property type="gene ID" value="PSU_v2.g7726"/>
</dbReference>
<evidence type="ECO:0000259" key="2">
    <source>
        <dbReference type="Pfam" id="PF00079"/>
    </source>
</evidence>
<dbReference type="GO" id="GO:0004867">
    <property type="term" value="F:serine-type endopeptidase inhibitor activity"/>
    <property type="evidence" value="ECO:0007669"/>
    <property type="project" value="InterPro"/>
</dbReference>
<protein>
    <submittedName>
        <fullName evidence="4">Serpin domain-containing protein</fullName>
    </submittedName>
</protein>
<dbReference type="GO" id="GO:0005615">
    <property type="term" value="C:extracellular space"/>
    <property type="evidence" value="ECO:0007669"/>
    <property type="project" value="InterPro"/>
</dbReference>
<dbReference type="PANTHER" id="PTHR11461">
    <property type="entry name" value="SERINE PROTEASE INHIBITOR, SERPIN"/>
    <property type="match status" value="1"/>
</dbReference>
<organism evidence="3 4">
    <name type="scientific">Panagrolaimus superbus</name>
    <dbReference type="NCBI Taxonomy" id="310955"/>
    <lineage>
        <taxon>Eukaryota</taxon>
        <taxon>Metazoa</taxon>
        <taxon>Ecdysozoa</taxon>
        <taxon>Nematoda</taxon>
        <taxon>Chromadorea</taxon>
        <taxon>Rhabditida</taxon>
        <taxon>Tylenchina</taxon>
        <taxon>Panagrolaimomorpha</taxon>
        <taxon>Panagrolaimoidea</taxon>
        <taxon>Panagrolaimidae</taxon>
        <taxon>Panagrolaimus</taxon>
    </lineage>
</organism>
<keyword evidence="3" id="KW-1185">Reference proteome</keyword>
<dbReference type="InterPro" id="IPR023796">
    <property type="entry name" value="Serpin_dom"/>
</dbReference>
<feature type="domain" description="Serpin" evidence="2">
    <location>
        <begin position="1"/>
        <end position="108"/>
    </location>
</feature>
<proteinExistence type="inferred from homology"/>
<evidence type="ECO:0000313" key="4">
    <source>
        <dbReference type="WBParaSite" id="PSU_v2.g7726.t1"/>
    </source>
</evidence>
<evidence type="ECO:0000256" key="1">
    <source>
        <dbReference type="ARBA" id="ARBA00009500"/>
    </source>
</evidence>
<dbReference type="Pfam" id="PF00079">
    <property type="entry name" value="Serpin"/>
    <property type="match status" value="1"/>
</dbReference>
<reference evidence="4" key="1">
    <citation type="submission" date="2022-11" db="UniProtKB">
        <authorList>
            <consortium name="WormBaseParasite"/>
        </authorList>
    </citation>
    <scope>IDENTIFICATION</scope>
</reference>
<dbReference type="InterPro" id="IPR042185">
    <property type="entry name" value="Serpin_sf_2"/>
</dbReference>
<dbReference type="PROSITE" id="PS00284">
    <property type="entry name" value="SERPIN"/>
    <property type="match status" value="1"/>
</dbReference>
<dbReference type="InterPro" id="IPR000215">
    <property type="entry name" value="Serpin_fam"/>
</dbReference>
<dbReference type="Gene3D" id="3.30.497.10">
    <property type="entry name" value="Antithrombin, subunit I, domain 2"/>
    <property type="match status" value="1"/>
</dbReference>
<evidence type="ECO:0000313" key="3">
    <source>
        <dbReference type="Proteomes" id="UP000887577"/>
    </source>
</evidence>
<dbReference type="InterPro" id="IPR023795">
    <property type="entry name" value="Serpin_CS"/>
</dbReference>
<name>A0A914Z4W6_9BILA</name>
<comment type="similarity">
    <text evidence="1">Belongs to the serpin family.</text>
</comment>
<dbReference type="InterPro" id="IPR036186">
    <property type="entry name" value="Serpin_sf"/>
</dbReference>
<dbReference type="PANTHER" id="PTHR11461:SF211">
    <property type="entry name" value="GH10112P-RELATED"/>
    <property type="match status" value="1"/>
</dbReference>
<dbReference type="InterPro" id="IPR042178">
    <property type="entry name" value="Serpin_sf_1"/>
</dbReference>
<dbReference type="Gene3D" id="2.30.39.10">
    <property type="entry name" value="Alpha-1-antitrypsin, domain 1"/>
    <property type="match status" value="1"/>
</dbReference>